<protein>
    <submittedName>
        <fullName evidence="2">Uncharacterized protein</fullName>
    </submittedName>
</protein>
<keyword evidence="1" id="KW-0812">Transmembrane</keyword>
<dbReference type="EMBL" id="BRXS01000004">
    <property type="protein sequence ID" value="GLC26071.1"/>
    <property type="molecule type" value="Genomic_DNA"/>
</dbReference>
<comment type="caution">
    <text evidence="2">The sequence shown here is derived from an EMBL/GenBank/DDBJ whole genome shotgun (WGS) entry which is preliminary data.</text>
</comment>
<accession>A0AA37QAG3</accession>
<reference evidence="2" key="1">
    <citation type="submission" date="2022-08" db="EMBL/GenBank/DDBJ databases">
        <title>Draft genome sequencing of Roseisolibacter agri AW1220.</title>
        <authorList>
            <person name="Tobiishi Y."/>
            <person name="Tonouchi A."/>
        </authorList>
    </citation>
    <scope>NUCLEOTIDE SEQUENCE</scope>
    <source>
        <strain evidence="2">AW1220</strain>
    </source>
</reference>
<keyword evidence="1" id="KW-1133">Transmembrane helix</keyword>
<evidence type="ECO:0000313" key="2">
    <source>
        <dbReference type="EMBL" id="GLC26071.1"/>
    </source>
</evidence>
<keyword evidence="3" id="KW-1185">Reference proteome</keyword>
<evidence type="ECO:0000313" key="3">
    <source>
        <dbReference type="Proteomes" id="UP001161325"/>
    </source>
</evidence>
<dbReference type="AlphaFoldDB" id="A0AA37QAG3"/>
<proteinExistence type="predicted"/>
<dbReference type="Proteomes" id="UP001161325">
    <property type="component" value="Unassembled WGS sequence"/>
</dbReference>
<organism evidence="2 3">
    <name type="scientific">Roseisolibacter agri</name>
    <dbReference type="NCBI Taxonomy" id="2014610"/>
    <lineage>
        <taxon>Bacteria</taxon>
        <taxon>Pseudomonadati</taxon>
        <taxon>Gemmatimonadota</taxon>
        <taxon>Gemmatimonadia</taxon>
        <taxon>Gemmatimonadales</taxon>
        <taxon>Gemmatimonadaceae</taxon>
        <taxon>Roseisolibacter</taxon>
    </lineage>
</organism>
<evidence type="ECO:0000256" key="1">
    <source>
        <dbReference type="SAM" id="Phobius"/>
    </source>
</evidence>
<name>A0AA37QAG3_9BACT</name>
<sequence>MDLWTIAALLLLAVWAAGTFAFPAPGWVHLLLTAGVFILIWRTVVRATPDPRDPDRR</sequence>
<keyword evidence="1" id="KW-0472">Membrane</keyword>
<dbReference type="InterPro" id="IPR043727">
    <property type="entry name" value="Lmo0937-like"/>
</dbReference>
<dbReference type="Pfam" id="PF18919">
    <property type="entry name" value="DUF5670"/>
    <property type="match status" value="1"/>
</dbReference>
<dbReference type="RefSeq" id="WP_284350541.1">
    <property type="nucleotide sequence ID" value="NZ_BRXS01000004.1"/>
</dbReference>
<feature type="transmembrane region" description="Helical" evidence="1">
    <location>
        <begin position="26"/>
        <end position="45"/>
    </location>
</feature>
<gene>
    <name evidence="2" type="ORF">rosag_25840</name>
</gene>